<dbReference type="GO" id="GO:0046872">
    <property type="term" value="F:metal ion binding"/>
    <property type="evidence" value="ECO:0007669"/>
    <property type="project" value="UniProtKB-KW"/>
</dbReference>
<dbReference type="InterPro" id="IPR006549">
    <property type="entry name" value="HAD-SF_hydro_IIIA"/>
</dbReference>
<keyword evidence="3 10" id="KW-0479">Metal-binding</keyword>
<dbReference type="AlphaFoldDB" id="A0A4P6ESW9"/>
<feature type="site" description="Stabilizes the phosphoryl group" evidence="9">
    <location>
        <position position="95"/>
    </location>
</feature>
<evidence type="ECO:0000256" key="8">
    <source>
        <dbReference type="PIRSR" id="PIRSR004682-1"/>
    </source>
</evidence>
<dbReference type="NCBIfam" id="TIGR01656">
    <property type="entry name" value="Histidinol-ppas"/>
    <property type="match status" value="1"/>
</dbReference>
<dbReference type="InterPro" id="IPR004446">
    <property type="entry name" value="Heptose_bisP_phosphatase"/>
</dbReference>
<keyword evidence="12" id="KW-1185">Reference proteome</keyword>
<evidence type="ECO:0000256" key="3">
    <source>
        <dbReference type="ARBA" id="ARBA00022723"/>
    </source>
</evidence>
<dbReference type="Gene3D" id="3.40.50.1000">
    <property type="entry name" value="HAD superfamily/HAD-like"/>
    <property type="match status" value="1"/>
</dbReference>
<feature type="site" description="Stabilizes the phosphoryl group" evidence="9">
    <location>
        <position position="53"/>
    </location>
</feature>
<evidence type="ECO:0000313" key="11">
    <source>
        <dbReference type="EMBL" id="QAY66014.1"/>
    </source>
</evidence>
<dbReference type="OrthoDB" id="9801899at2"/>
<dbReference type="Proteomes" id="UP000293568">
    <property type="component" value="Chromosome"/>
</dbReference>
<feature type="binding site" evidence="10">
    <location>
        <position position="12"/>
    </location>
    <ligand>
        <name>Mg(2+)</name>
        <dbReference type="ChEBI" id="CHEBI:18420"/>
    </ligand>
</feature>
<keyword evidence="4 7" id="KW-0378">Hydrolase</keyword>
<dbReference type="GO" id="GO:0016791">
    <property type="term" value="F:phosphatase activity"/>
    <property type="evidence" value="ECO:0007669"/>
    <property type="project" value="InterPro"/>
</dbReference>
<dbReference type="InterPro" id="IPR006543">
    <property type="entry name" value="Histidinol-phos"/>
</dbReference>
<dbReference type="InterPro" id="IPR036412">
    <property type="entry name" value="HAD-like_sf"/>
</dbReference>
<dbReference type="NCBIfam" id="TIGR01662">
    <property type="entry name" value="HAD-SF-IIIA"/>
    <property type="match status" value="1"/>
</dbReference>
<comment type="similarity">
    <text evidence="7">Belongs to the gmhB family.</text>
</comment>
<evidence type="ECO:0000256" key="6">
    <source>
        <dbReference type="ARBA" id="ARBA00031828"/>
    </source>
</evidence>
<dbReference type="EMBL" id="CP035492">
    <property type="protein sequence ID" value="QAY66014.1"/>
    <property type="molecule type" value="Genomic_DNA"/>
</dbReference>
<feature type="binding site" evidence="10">
    <location>
        <position position="93"/>
    </location>
    <ligand>
        <name>Zn(2+)</name>
        <dbReference type="ChEBI" id="CHEBI:29105"/>
    </ligand>
</feature>
<evidence type="ECO:0000256" key="5">
    <source>
        <dbReference type="ARBA" id="ARBA00023277"/>
    </source>
</evidence>
<protein>
    <recommendedName>
        <fullName evidence="6 7">D,D-heptose 1,7-bisphosphate phosphatase</fullName>
        <ecNumber evidence="7">3.1.3.-</ecNumber>
    </recommendedName>
</protein>
<keyword evidence="5 7" id="KW-0119">Carbohydrate metabolism</keyword>
<dbReference type="RefSeq" id="WP_129439162.1">
    <property type="nucleotide sequence ID" value="NZ_CP035492.1"/>
</dbReference>
<accession>A0A4P6ESW9</accession>
<dbReference type="GO" id="GO:0005975">
    <property type="term" value="P:carbohydrate metabolic process"/>
    <property type="evidence" value="ECO:0007669"/>
    <property type="project" value="InterPro"/>
</dbReference>
<evidence type="ECO:0000313" key="12">
    <source>
        <dbReference type="Proteomes" id="UP000293568"/>
    </source>
</evidence>
<dbReference type="GO" id="GO:0005737">
    <property type="term" value="C:cytoplasm"/>
    <property type="evidence" value="ECO:0007669"/>
    <property type="project" value="UniProtKB-SubCell"/>
</dbReference>
<dbReference type="NCBIfam" id="TIGR01549">
    <property type="entry name" value="HAD-SF-IA-v1"/>
    <property type="match status" value="1"/>
</dbReference>
<dbReference type="InterPro" id="IPR006439">
    <property type="entry name" value="HAD-SF_hydro_IA"/>
</dbReference>
<dbReference type="NCBIfam" id="NF005264">
    <property type="entry name" value="PRK06769.1"/>
    <property type="match status" value="1"/>
</dbReference>
<dbReference type="EC" id="3.1.3.-" evidence="7"/>
<dbReference type="PANTHER" id="PTHR42891">
    <property type="entry name" value="D-GLYCERO-BETA-D-MANNO-HEPTOSE-1,7-BISPHOSPHATE 7-PHOSPHATASE"/>
    <property type="match status" value="1"/>
</dbReference>
<name>A0A4P6ESW9_9BACL</name>
<evidence type="ECO:0000256" key="10">
    <source>
        <dbReference type="PIRSR" id="PIRSR004682-4"/>
    </source>
</evidence>
<feature type="binding site" evidence="10">
    <location>
        <position position="14"/>
    </location>
    <ligand>
        <name>Mg(2+)</name>
        <dbReference type="ChEBI" id="CHEBI:18420"/>
    </ligand>
</feature>
<comment type="subcellular location">
    <subcellularLocation>
        <location evidence="1 7">Cytoplasm</location>
    </subcellularLocation>
</comment>
<feature type="binding site" evidence="10">
    <location>
        <position position="120"/>
    </location>
    <ligand>
        <name>Mg(2+)</name>
        <dbReference type="ChEBI" id="CHEBI:18420"/>
    </ligand>
</feature>
<comment type="cofactor">
    <cofactor evidence="10">
        <name>Zn(2+)</name>
        <dbReference type="ChEBI" id="CHEBI:29105"/>
    </cofactor>
</comment>
<dbReference type="KEGG" id="pprt:ET464_06035"/>
<evidence type="ECO:0000256" key="4">
    <source>
        <dbReference type="ARBA" id="ARBA00022801"/>
    </source>
</evidence>
<feature type="binding site" evidence="10">
    <location>
        <position position="83"/>
    </location>
    <ligand>
        <name>Zn(2+)</name>
        <dbReference type="ChEBI" id="CHEBI:29105"/>
    </ligand>
</feature>
<proteinExistence type="inferred from homology"/>
<feature type="binding site" evidence="10">
    <location>
        <position position="85"/>
    </location>
    <ligand>
        <name>Zn(2+)</name>
        <dbReference type="ChEBI" id="CHEBI:29105"/>
    </ligand>
</feature>
<feature type="site" description="Contributes to substrate recognition" evidence="9">
    <location>
        <position position="94"/>
    </location>
</feature>
<dbReference type="PANTHER" id="PTHR42891:SF1">
    <property type="entry name" value="D-GLYCERO-BETA-D-MANNO-HEPTOSE-1,7-BISPHOSPHATE 7-PHOSPHATASE"/>
    <property type="match status" value="1"/>
</dbReference>
<gene>
    <name evidence="11" type="ORF">ET464_06035</name>
</gene>
<dbReference type="InterPro" id="IPR023214">
    <property type="entry name" value="HAD_sf"/>
</dbReference>
<feature type="active site" description="Nucleophile" evidence="8">
    <location>
        <position position="12"/>
    </location>
</feature>
<dbReference type="SUPFAM" id="SSF56784">
    <property type="entry name" value="HAD-like"/>
    <property type="match status" value="1"/>
</dbReference>
<dbReference type="Pfam" id="PF13242">
    <property type="entry name" value="Hydrolase_like"/>
    <property type="match status" value="1"/>
</dbReference>
<keyword evidence="2 7" id="KW-0963">Cytoplasm</keyword>
<reference evidence="11 12" key="1">
    <citation type="submission" date="2019-01" db="EMBL/GenBank/DDBJ databases">
        <title>Genome sequencing of strain FW100M-2.</title>
        <authorList>
            <person name="Heo J."/>
            <person name="Kim S.-J."/>
            <person name="Kim J.-S."/>
            <person name="Hong S.-B."/>
            <person name="Kwon S.-W."/>
        </authorList>
    </citation>
    <scope>NUCLEOTIDE SEQUENCE [LARGE SCALE GENOMIC DNA]</scope>
    <source>
        <strain evidence="11 12">FW100M-2</strain>
    </source>
</reference>
<comment type="cofactor">
    <cofactor evidence="10">
        <name>Mg(2+)</name>
        <dbReference type="ChEBI" id="CHEBI:18420"/>
    </cofactor>
</comment>
<evidence type="ECO:0000256" key="1">
    <source>
        <dbReference type="ARBA" id="ARBA00004496"/>
    </source>
</evidence>
<evidence type="ECO:0000256" key="2">
    <source>
        <dbReference type="ARBA" id="ARBA00022490"/>
    </source>
</evidence>
<dbReference type="PIRSF" id="PIRSF004682">
    <property type="entry name" value="GmhB"/>
    <property type="match status" value="1"/>
</dbReference>
<keyword evidence="10" id="KW-0460">Magnesium</keyword>
<sequence>MTTYKIQAVFIDRDGTIGGSDQVVYPGVFKLFSSAKQSIDKLKDAGVSIYSFTNQPGISRGEASINDFRDELLSFGFDKVYICPHQHEDRCSCRKPSPALLAQAAQDNDLDLKNCAVIGDRWTDMIAAKRAGCTKVLVKTGSGEKDLAKYLNNQFFDEWLEAAPDHIAEDLLDAVKWLLK</sequence>
<feature type="active site" description="Proton donor" evidence="8">
    <location>
        <position position="14"/>
    </location>
</feature>
<keyword evidence="10" id="KW-0862">Zinc</keyword>
<evidence type="ECO:0000256" key="7">
    <source>
        <dbReference type="PIRNR" id="PIRNR004682"/>
    </source>
</evidence>
<organism evidence="11 12">
    <name type="scientific">Paenibacillus protaetiae</name>
    <dbReference type="NCBI Taxonomy" id="2509456"/>
    <lineage>
        <taxon>Bacteria</taxon>
        <taxon>Bacillati</taxon>
        <taxon>Bacillota</taxon>
        <taxon>Bacilli</taxon>
        <taxon>Bacillales</taxon>
        <taxon>Paenibacillaceae</taxon>
        <taxon>Paenibacillus</taxon>
    </lineage>
</organism>
<evidence type="ECO:0000256" key="9">
    <source>
        <dbReference type="PIRSR" id="PIRSR004682-3"/>
    </source>
</evidence>
<feature type="binding site" evidence="10">
    <location>
        <position position="91"/>
    </location>
    <ligand>
        <name>Zn(2+)</name>
        <dbReference type="ChEBI" id="CHEBI:29105"/>
    </ligand>
</feature>